<gene>
    <name evidence="2" type="ORF">ACFSYJ_16475</name>
</gene>
<name>A0ABW5GGI2_9PSEU</name>
<dbReference type="SUPFAM" id="SSF54427">
    <property type="entry name" value="NTF2-like"/>
    <property type="match status" value="2"/>
</dbReference>
<accession>A0ABW5GGI2</accession>
<dbReference type="RefSeq" id="WP_345398266.1">
    <property type="nucleotide sequence ID" value="NZ_BAABHG010000009.1"/>
</dbReference>
<comment type="caution">
    <text evidence="2">The sequence shown here is derived from an EMBL/GenBank/DDBJ whole genome shotgun (WGS) entry which is preliminary data.</text>
</comment>
<reference evidence="3" key="1">
    <citation type="journal article" date="2019" name="Int. J. Syst. Evol. Microbiol.">
        <title>The Global Catalogue of Microorganisms (GCM) 10K type strain sequencing project: providing services to taxonomists for standard genome sequencing and annotation.</title>
        <authorList>
            <consortium name="The Broad Institute Genomics Platform"/>
            <consortium name="The Broad Institute Genome Sequencing Center for Infectious Disease"/>
            <person name="Wu L."/>
            <person name="Ma J."/>
        </authorList>
    </citation>
    <scope>NUCLEOTIDE SEQUENCE [LARGE SCALE GENOMIC DNA]</scope>
    <source>
        <strain evidence="3">CGMCC 4.7643</strain>
    </source>
</reference>
<sequence length="281" mass="30295">MTRTVSEIAQLVRQGMESIDASPMAELFAENAVYEFPFNEAGTPQRIEGRDAIMATLTAGGVRARQLGLAKVQVTTHLTDSGFVIELVAEGSSVDDGTPYRFPSSIGVLTVVDGRITSYRDYPNYAGAAKVMGSGAKPASDARQVFDRFLAASVENRWDDLADLYAEDTVVELPFTVPGVPRLTRGREALRTRFKAAAEVRRLTKAENVVVHETTDPAVIIAEFDLHNEVLADGAGFTSSYAMVLTVRDGRIVHSRDYIDTAASAERAAAFRESPSASSAG</sequence>
<feature type="domain" description="SnoaL-like" evidence="1">
    <location>
        <begin position="147"/>
        <end position="254"/>
    </location>
</feature>
<evidence type="ECO:0000259" key="1">
    <source>
        <dbReference type="Pfam" id="PF12680"/>
    </source>
</evidence>
<proteinExistence type="predicted"/>
<dbReference type="CDD" id="cd00531">
    <property type="entry name" value="NTF2_like"/>
    <property type="match status" value="1"/>
</dbReference>
<dbReference type="InterPro" id="IPR037401">
    <property type="entry name" value="SnoaL-like"/>
</dbReference>
<dbReference type="Pfam" id="PF12680">
    <property type="entry name" value="SnoaL_2"/>
    <property type="match status" value="2"/>
</dbReference>
<dbReference type="Proteomes" id="UP001597419">
    <property type="component" value="Unassembled WGS sequence"/>
</dbReference>
<dbReference type="InterPro" id="IPR032710">
    <property type="entry name" value="NTF2-like_dom_sf"/>
</dbReference>
<evidence type="ECO:0000313" key="3">
    <source>
        <dbReference type="Proteomes" id="UP001597419"/>
    </source>
</evidence>
<feature type="domain" description="SnoaL-like" evidence="1">
    <location>
        <begin position="16"/>
        <end position="118"/>
    </location>
</feature>
<dbReference type="EMBL" id="JBHUKU010000008">
    <property type="protein sequence ID" value="MFD2460208.1"/>
    <property type="molecule type" value="Genomic_DNA"/>
</dbReference>
<organism evidence="2 3">
    <name type="scientific">Amycolatopsis samaneae</name>
    <dbReference type="NCBI Taxonomy" id="664691"/>
    <lineage>
        <taxon>Bacteria</taxon>
        <taxon>Bacillati</taxon>
        <taxon>Actinomycetota</taxon>
        <taxon>Actinomycetes</taxon>
        <taxon>Pseudonocardiales</taxon>
        <taxon>Pseudonocardiaceae</taxon>
        <taxon>Amycolatopsis</taxon>
    </lineage>
</organism>
<protein>
    <submittedName>
        <fullName evidence="2">Nuclear transport factor 2 family protein</fullName>
    </submittedName>
</protein>
<dbReference type="Gene3D" id="3.10.450.50">
    <property type="match status" value="2"/>
</dbReference>
<keyword evidence="3" id="KW-1185">Reference proteome</keyword>
<evidence type="ECO:0000313" key="2">
    <source>
        <dbReference type="EMBL" id="MFD2460208.1"/>
    </source>
</evidence>